<feature type="compositionally biased region" description="Polar residues" evidence="1">
    <location>
        <begin position="80"/>
        <end position="91"/>
    </location>
</feature>
<dbReference type="AlphaFoldDB" id="A0A8H7RH62"/>
<gene>
    <name evidence="2" type="ORF">INT45_001102</name>
</gene>
<feature type="compositionally biased region" description="Polar residues" evidence="1">
    <location>
        <begin position="99"/>
        <end position="109"/>
    </location>
</feature>
<dbReference type="EMBL" id="JAEPRB010000862">
    <property type="protein sequence ID" value="KAG2211046.1"/>
    <property type="molecule type" value="Genomic_DNA"/>
</dbReference>
<comment type="caution">
    <text evidence="2">The sequence shown here is derived from an EMBL/GenBank/DDBJ whole genome shotgun (WGS) entry which is preliminary data.</text>
</comment>
<accession>A0A8H7RH62</accession>
<proteinExistence type="predicted"/>
<protein>
    <submittedName>
        <fullName evidence="2">Uncharacterized protein</fullName>
    </submittedName>
</protein>
<evidence type="ECO:0000313" key="2">
    <source>
        <dbReference type="EMBL" id="KAG2211046.1"/>
    </source>
</evidence>
<dbReference type="Proteomes" id="UP000646827">
    <property type="component" value="Unassembled WGS sequence"/>
</dbReference>
<sequence length="198" mass="22974">MKSTCNYIKEKLLTRNLPLIMMWSQIPDDIRDRAIERFEQHSYTSLGINLGRCKENWIAEYVLHQGWSNRAGLLKRKQKNLQQEPELTPSASPDEGPEDNSSTTSTNEDIQQVLTIIDQGMIKLTIMNKTRYMNQMKVISFRNQYHDMIQQMFVDVDEDLDVAVAMGKDCNVNKDHNVDEVVVELTYLTAQYHLFGDV</sequence>
<feature type="region of interest" description="Disordered" evidence="1">
    <location>
        <begin position="78"/>
        <end position="109"/>
    </location>
</feature>
<evidence type="ECO:0000256" key="1">
    <source>
        <dbReference type="SAM" id="MobiDB-lite"/>
    </source>
</evidence>
<keyword evidence="3" id="KW-1185">Reference proteome</keyword>
<organism evidence="2 3">
    <name type="scientific">Circinella minor</name>
    <dbReference type="NCBI Taxonomy" id="1195481"/>
    <lineage>
        <taxon>Eukaryota</taxon>
        <taxon>Fungi</taxon>
        <taxon>Fungi incertae sedis</taxon>
        <taxon>Mucoromycota</taxon>
        <taxon>Mucoromycotina</taxon>
        <taxon>Mucoromycetes</taxon>
        <taxon>Mucorales</taxon>
        <taxon>Lichtheimiaceae</taxon>
        <taxon>Circinella</taxon>
    </lineage>
</organism>
<evidence type="ECO:0000313" key="3">
    <source>
        <dbReference type="Proteomes" id="UP000646827"/>
    </source>
</evidence>
<reference evidence="2 3" key="1">
    <citation type="submission" date="2020-12" db="EMBL/GenBank/DDBJ databases">
        <title>Metabolic potential, ecology and presence of endohyphal bacteria is reflected in genomic diversity of Mucoromycotina.</title>
        <authorList>
            <person name="Muszewska A."/>
            <person name="Okrasinska A."/>
            <person name="Steczkiewicz K."/>
            <person name="Drgas O."/>
            <person name="Orlowska M."/>
            <person name="Perlinska-Lenart U."/>
            <person name="Aleksandrzak-Piekarczyk T."/>
            <person name="Szatraj K."/>
            <person name="Zielenkiewicz U."/>
            <person name="Pilsyk S."/>
            <person name="Malc E."/>
            <person name="Mieczkowski P."/>
            <person name="Kruszewska J.S."/>
            <person name="Biernat P."/>
            <person name="Pawlowska J."/>
        </authorList>
    </citation>
    <scope>NUCLEOTIDE SEQUENCE [LARGE SCALE GENOMIC DNA]</scope>
    <source>
        <strain evidence="2 3">CBS 142.35</strain>
    </source>
</reference>
<name>A0A8H7RH62_9FUNG</name>